<name>A0A5M6C9C3_9FLAO</name>
<reference evidence="1 2" key="1">
    <citation type="submission" date="2019-09" db="EMBL/GenBank/DDBJ databases">
        <title>Genome sequence and assembly of Flavobacterium sp.</title>
        <authorList>
            <person name="Chhetri G."/>
        </authorList>
    </citation>
    <scope>NUCLEOTIDE SEQUENCE [LARGE SCALE GENOMIC DNA]</scope>
    <source>
        <strain evidence="1 2">SNL9</strain>
    </source>
</reference>
<keyword evidence="2" id="KW-1185">Reference proteome</keyword>
<evidence type="ECO:0000313" key="1">
    <source>
        <dbReference type="EMBL" id="KAA5531613.1"/>
    </source>
</evidence>
<dbReference type="SUPFAM" id="SSF55729">
    <property type="entry name" value="Acyl-CoA N-acyltransferases (Nat)"/>
    <property type="match status" value="1"/>
</dbReference>
<evidence type="ECO:0008006" key="3">
    <source>
        <dbReference type="Google" id="ProtNLM"/>
    </source>
</evidence>
<comment type="caution">
    <text evidence="1">The sequence shown here is derived from an EMBL/GenBank/DDBJ whole genome shotgun (WGS) entry which is preliminary data.</text>
</comment>
<evidence type="ECO:0000313" key="2">
    <source>
        <dbReference type="Proteomes" id="UP000325141"/>
    </source>
</evidence>
<dbReference type="AlphaFoldDB" id="A0A5M6C9C3"/>
<protein>
    <recommendedName>
        <fullName evidence="3">N-acetyltransferase</fullName>
    </recommendedName>
</protein>
<organism evidence="1 2">
    <name type="scientific">Paenimyroides baculatum</name>
    <dbReference type="NCBI Taxonomy" id="2608000"/>
    <lineage>
        <taxon>Bacteria</taxon>
        <taxon>Pseudomonadati</taxon>
        <taxon>Bacteroidota</taxon>
        <taxon>Flavobacteriia</taxon>
        <taxon>Flavobacteriales</taxon>
        <taxon>Flavobacteriaceae</taxon>
        <taxon>Paenimyroides</taxon>
    </lineage>
</organism>
<accession>A0A5M6C9C3</accession>
<dbReference type="EMBL" id="VWSG01000022">
    <property type="protein sequence ID" value="KAA5531613.1"/>
    <property type="molecule type" value="Genomic_DNA"/>
</dbReference>
<gene>
    <name evidence="1" type="ORF">F0460_15850</name>
</gene>
<dbReference type="Proteomes" id="UP000325141">
    <property type="component" value="Unassembled WGS sequence"/>
</dbReference>
<dbReference type="RefSeq" id="WP_150015049.1">
    <property type="nucleotide sequence ID" value="NZ_VWSG01000022.1"/>
</dbReference>
<sequence length="73" mass="8726">MNIEIETERFYLREVIPSDENRIFELDSNPGVHSYLGNNPITKIEEARKYIEFLNKQYQENGIEPINTDYIFL</sequence>
<dbReference type="InterPro" id="IPR016181">
    <property type="entry name" value="Acyl_CoA_acyltransferase"/>
</dbReference>
<proteinExistence type="predicted"/>
<dbReference type="Gene3D" id="3.40.630.30">
    <property type="match status" value="1"/>
</dbReference>